<accession>A0A6J5LFN6</accession>
<evidence type="ECO:0000256" key="1">
    <source>
        <dbReference type="SAM" id="Phobius"/>
    </source>
</evidence>
<sequence length="62" mass="7014">MIELSLLEIVLMLSNIVVLYFYLKSLDEIKTNQRAITAVLYGIHTGKLKITDTGNCFKVEPV</sequence>
<evidence type="ECO:0000313" key="2">
    <source>
        <dbReference type="EMBL" id="CAB4131986.1"/>
    </source>
</evidence>
<keyword evidence="1" id="KW-0472">Membrane</keyword>
<gene>
    <name evidence="2" type="ORF">UFOVP135_66</name>
</gene>
<organism evidence="2">
    <name type="scientific">uncultured Caudovirales phage</name>
    <dbReference type="NCBI Taxonomy" id="2100421"/>
    <lineage>
        <taxon>Viruses</taxon>
        <taxon>Duplodnaviria</taxon>
        <taxon>Heunggongvirae</taxon>
        <taxon>Uroviricota</taxon>
        <taxon>Caudoviricetes</taxon>
        <taxon>Peduoviridae</taxon>
        <taxon>Maltschvirus</taxon>
        <taxon>Maltschvirus maltsch</taxon>
    </lineage>
</organism>
<name>A0A6J5LFN6_9CAUD</name>
<dbReference type="EMBL" id="LR796254">
    <property type="protein sequence ID" value="CAB4131986.1"/>
    <property type="molecule type" value="Genomic_DNA"/>
</dbReference>
<keyword evidence="1" id="KW-0812">Transmembrane</keyword>
<keyword evidence="1" id="KW-1133">Transmembrane helix</keyword>
<proteinExistence type="predicted"/>
<protein>
    <submittedName>
        <fullName evidence="2">Uncharacterized protein</fullName>
    </submittedName>
</protein>
<reference evidence="2" key="1">
    <citation type="submission" date="2020-04" db="EMBL/GenBank/DDBJ databases">
        <authorList>
            <person name="Chiriac C."/>
            <person name="Salcher M."/>
            <person name="Ghai R."/>
            <person name="Kavagutti S V."/>
        </authorList>
    </citation>
    <scope>NUCLEOTIDE SEQUENCE</scope>
</reference>
<feature type="transmembrane region" description="Helical" evidence="1">
    <location>
        <begin position="6"/>
        <end position="23"/>
    </location>
</feature>